<feature type="transmembrane region" description="Helical" evidence="16">
    <location>
        <begin position="132"/>
        <end position="150"/>
    </location>
</feature>
<evidence type="ECO:0000256" key="1">
    <source>
        <dbReference type="ARBA" id="ARBA00004429"/>
    </source>
</evidence>
<evidence type="ECO:0000256" key="13">
    <source>
        <dbReference type="ARBA" id="ARBA00038060"/>
    </source>
</evidence>
<dbReference type="PIRSF" id="PIRSF033913">
    <property type="entry name" value="S-S_format_DsbB"/>
    <property type="match status" value="1"/>
</dbReference>
<keyword evidence="11" id="KW-0676">Redox-active center</keyword>
<dbReference type="RefSeq" id="WP_065270183.1">
    <property type="nucleotide sequence ID" value="NZ_CP015124.1"/>
</dbReference>
<dbReference type="EMBL" id="CP015124">
    <property type="protein sequence ID" value="ANP34996.1"/>
    <property type="molecule type" value="Genomic_DNA"/>
</dbReference>
<dbReference type="PATRIC" id="fig|60890.4.peg.55"/>
<evidence type="ECO:0000313" key="20">
    <source>
        <dbReference type="Proteomes" id="UP001218364"/>
    </source>
</evidence>
<keyword evidence="4" id="KW-0997">Cell inner membrane</keyword>
<keyword evidence="2" id="KW-0813">Transport</keyword>
<evidence type="ECO:0000256" key="10">
    <source>
        <dbReference type="ARBA" id="ARBA00023157"/>
    </source>
</evidence>
<comment type="function">
    <text evidence="12">Required for disulfide bond formation in some proteins. Part of a redox system composed of DsbI and DsbL that mediates formation of an essential disulfide bond in AssT.</text>
</comment>
<evidence type="ECO:0000256" key="4">
    <source>
        <dbReference type="ARBA" id="ARBA00022519"/>
    </source>
</evidence>
<keyword evidence="19" id="KW-1185">Reference proteome</keyword>
<proteinExistence type="inferred from homology"/>
<dbReference type="PANTHER" id="PTHR36570">
    <property type="entry name" value="DISULFIDE BOND FORMATION PROTEIN B"/>
    <property type="match status" value="1"/>
</dbReference>
<keyword evidence="3" id="KW-1003">Cell membrane</keyword>
<dbReference type="Pfam" id="PF02600">
    <property type="entry name" value="DsbB"/>
    <property type="match status" value="1"/>
</dbReference>
<dbReference type="GO" id="GO:0015035">
    <property type="term" value="F:protein-disulfide reductase activity"/>
    <property type="evidence" value="ECO:0007669"/>
    <property type="project" value="InterPro"/>
</dbReference>
<dbReference type="InterPro" id="IPR050183">
    <property type="entry name" value="DsbB"/>
</dbReference>
<dbReference type="Proteomes" id="UP000092565">
    <property type="component" value="Chromosome"/>
</dbReference>
<protein>
    <recommendedName>
        <fullName evidence="15">Putative protein-disulfide oxidoreductase DsbI</fullName>
    </recommendedName>
</protein>
<dbReference type="PANTHER" id="PTHR36570:SF1">
    <property type="entry name" value="PROTEIN-DISULFIDE OXIDOREDUCTASE DSBI"/>
    <property type="match status" value="1"/>
</dbReference>
<name>A0A1B0ZLH5_9RHOB</name>
<keyword evidence="5 16" id="KW-0812">Transmembrane</keyword>
<feature type="transmembrane region" description="Helical" evidence="16">
    <location>
        <begin position="45"/>
        <end position="65"/>
    </location>
</feature>
<keyword evidence="7 16" id="KW-1133">Transmembrane helix</keyword>
<evidence type="ECO:0000313" key="18">
    <source>
        <dbReference type="EMBL" id="MDE4164584.1"/>
    </source>
</evidence>
<dbReference type="Proteomes" id="UP001218364">
    <property type="component" value="Unassembled WGS sequence"/>
</dbReference>
<keyword evidence="6" id="KW-0249">Electron transport</keyword>
<evidence type="ECO:0000256" key="15">
    <source>
        <dbReference type="ARBA" id="ARBA00039389"/>
    </source>
</evidence>
<dbReference type="GO" id="GO:0005886">
    <property type="term" value="C:plasma membrane"/>
    <property type="evidence" value="ECO:0007669"/>
    <property type="project" value="UniProtKB-SubCell"/>
</dbReference>
<dbReference type="InterPro" id="IPR003752">
    <property type="entry name" value="DiS_bond_form_DsbB/BdbC"/>
</dbReference>
<evidence type="ECO:0000313" key="17">
    <source>
        <dbReference type="EMBL" id="ANP34996.1"/>
    </source>
</evidence>
<evidence type="ECO:0000256" key="2">
    <source>
        <dbReference type="ARBA" id="ARBA00022448"/>
    </source>
</evidence>
<accession>A0A1B0ZLH5</accession>
<evidence type="ECO:0000256" key="7">
    <source>
        <dbReference type="ARBA" id="ARBA00022989"/>
    </source>
</evidence>
<comment type="subcellular location">
    <subcellularLocation>
        <location evidence="1">Cell inner membrane</location>
        <topology evidence="1">Multi-pass membrane protein</topology>
    </subcellularLocation>
</comment>
<evidence type="ECO:0000256" key="6">
    <source>
        <dbReference type="ARBA" id="ARBA00022982"/>
    </source>
</evidence>
<reference evidence="17 19" key="1">
    <citation type="submission" date="2016-04" db="EMBL/GenBank/DDBJ databases">
        <authorList>
            <person name="Evans L.H."/>
            <person name="Alamgir A."/>
            <person name="Owens N."/>
            <person name="Weber N.D."/>
            <person name="Virtaneva K."/>
            <person name="Barbian K."/>
            <person name="Babar A."/>
            <person name="Rosenke K."/>
        </authorList>
    </citation>
    <scope>NUCLEOTIDE SEQUENCE [LARGE SCALE GENOMIC DNA]</scope>
    <source>
        <strain evidence="17 19">JL2886</strain>
    </source>
</reference>
<gene>
    <name evidence="17" type="ORF">JL2886_00059</name>
    <name evidence="18" type="ORF">PXK24_02695</name>
</gene>
<reference evidence="18 20" key="2">
    <citation type="submission" date="2023-02" db="EMBL/GenBank/DDBJ databases">
        <title>Population genomics of bacteria associated with diatom.</title>
        <authorList>
            <person name="Xie J."/>
            <person name="Wang H."/>
        </authorList>
    </citation>
    <scope>NUCLEOTIDE SEQUENCE [LARGE SCALE GENOMIC DNA]</scope>
    <source>
        <strain evidence="18 20">PT47_8</strain>
    </source>
</reference>
<dbReference type="InterPro" id="IPR024199">
    <property type="entry name" value="Uncharacterised_DsbB"/>
</dbReference>
<comment type="similarity">
    <text evidence="13">Belongs to the DsbB family. DsbI subfamily.</text>
</comment>
<dbReference type="AlphaFoldDB" id="A0A1B0ZLH5"/>
<keyword evidence="8" id="KW-0560">Oxidoreductase</keyword>
<evidence type="ECO:0000256" key="9">
    <source>
        <dbReference type="ARBA" id="ARBA00023136"/>
    </source>
</evidence>
<keyword evidence="9 16" id="KW-0472">Membrane</keyword>
<dbReference type="SUPFAM" id="SSF158442">
    <property type="entry name" value="DsbB-like"/>
    <property type="match status" value="1"/>
</dbReference>
<dbReference type="EMBL" id="JARCJK010000001">
    <property type="protein sequence ID" value="MDE4164584.1"/>
    <property type="molecule type" value="Genomic_DNA"/>
</dbReference>
<evidence type="ECO:0000256" key="16">
    <source>
        <dbReference type="SAM" id="Phobius"/>
    </source>
</evidence>
<feature type="transmembrane region" description="Helical" evidence="16">
    <location>
        <begin position="6"/>
        <end position="25"/>
    </location>
</feature>
<dbReference type="InterPro" id="IPR023380">
    <property type="entry name" value="DsbB-like_sf"/>
</dbReference>
<evidence type="ECO:0000313" key="19">
    <source>
        <dbReference type="Proteomes" id="UP000092565"/>
    </source>
</evidence>
<dbReference type="Gene3D" id="1.20.1550.10">
    <property type="entry name" value="DsbB-like"/>
    <property type="match status" value="1"/>
</dbReference>
<dbReference type="OrthoDB" id="9808637at2"/>
<evidence type="ECO:0000256" key="14">
    <source>
        <dbReference type="ARBA" id="ARBA00038526"/>
    </source>
</evidence>
<keyword evidence="10" id="KW-1015">Disulfide bond</keyword>
<dbReference type="GO" id="GO:0006457">
    <property type="term" value="P:protein folding"/>
    <property type="evidence" value="ECO:0007669"/>
    <property type="project" value="InterPro"/>
</dbReference>
<evidence type="ECO:0000256" key="11">
    <source>
        <dbReference type="ARBA" id="ARBA00023284"/>
    </source>
</evidence>
<evidence type="ECO:0000256" key="8">
    <source>
        <dbReference type="ARBA" id="ARBA00023002"/>
    </source>
</evidence>
<comment type="subunit">
    <text evidence="14">Interacts with DsbL.</text>
</comment>
<sequence>MTFRTFLILIAAGGSAALLLGAFGFQYIGEMPPCKMCYWQRYPHAAAVGIGALAILIPGAFFPYLGALAALATSTIGAYHAGVEQGWWEGPSACTSGSITGLTPDQLMEQIMAAPMVRCDEIPWEMFGLSMAGWNAVISAGLMLIWIAAARQRR</sequence>
<organism evidence="17 19">
    <name type="scientific">Phaeobacter gallaeciensis</name>
    <dbReference type="NCBI Taxonomy" id="60890"/>
    <lineage>
        <taxon>Bacteria</taxon>
        <taxon>Pseudomonadati</taxon>
        <taxon>Pseudomonadota</taxon>
        <taxon>Alphaproteobacteria</taxon>
        <taxon>Rhodobacterales</taxon>
        <taxon>Roseobacteraceae</taxon>
        <taxon>Phaeobacter</taxon>
    </lineage>
</organism>
<evidence type="ECO:0000256" key="12">
    <source>
        <dbReference type="ARBA" id="ARBA00037310"/>
    </source>
</evidence>
<evidence type="ECO:0000256" key="5">
    <source>
        <dbReference type="ARBA" id="ARBA00022692"/>
    </source>
</evidence>
<evidence type="ECO:0000256" key="3">
    <source>
        <dbReference type="ARBA" id="ARBA00022475"/>
    </source>
</evidence>